<name>A0A6N9YSR0_9ACTN</name>
<dbReference type="Proteomes" id="UP000469185">
    <property type="component" value="Unassembled WGS sequence"/>
</dbReference>
<evidence type="ECO:0008006" key="3">
    <source>
        <dbReference type="Google" id="ProtNLM"/>
    </source>
</evidence>
<gene>
    <name evidence="1" type="ORF">G1H11_22490</name>
</gene>
<dbReference type="InterPro" id="IPR029016">
    <property type="entry name" value="GAF-like_dom_sf"/>
</dbReference>
<protein>
    <recommendedName>
        <fullName evidence="3">GAF domain-containing protein</fullName>
    </recommendedName>
</protein>
<evidence type="ECO:0000313" key="2">
    <source>
        <dbReference type="Proteomes" id="UP000469185"/>
    </source>
</evidence>
<organism evidence="1 2">
    <name type="scientific">Phytoactinopolyspora alkaliphila</name>
    <dbReference type="NCBI Taxonomy" id="1783498"/>
    <lineage>
        <taxon>Bacteria</taxon>
        <taxon>Bacillati</taxon>
        <taxon>Actinomycetota</taxon>
        <taxon>Actinomycetes</taxon>
        <taxon>Jiangellales</taxon>
        <taxon>Jiangellaceae</taxon>
        <taxon>Phytoactinopolyspora</taxon>
    </lineage>
</organism>
<proteinExistence type="predicted"/>
<dbReference type="Gene3D" id="3.30.450.40">
    <property type="match status" value="1"/>
</dbReference>
<sequence length="433" mass="46689">MGAAVHRARTASEASLALPAGVDARQRWHSIATAHESFLGSASASPSIRPVVLESWRRSSDFRVNPDASGPPVVMNDDELLRARATHPLRAAMPTVRRLLVDDASAAGVIVAVGDAHGRILWVEGNPGLLRRAEAIHVVDGAAWSEESAGTNAIGTALAENTLVQVFGSEHFVRNVHPWSCTASPIRDPRTGHTSGFVTIAGQHDVVSPQSAMLIRSVVAAVENQLRLHLAEQPAQPGTARLRTLGQEYAELTIDGQRLGLGLRHSELLLLLSLHPDGVSAGELADMMYEGDAAVVTVRAELSRLRKVWPGLLAPTRPYRLTLPVTTDAAEVADSLQRGAHRRAVELYTGPVLPRSDAPGVVAHRHHLHGWLRQVLLRHAAADALLQFARSPAGRDDIEVWQACLHRLPYGSPRRSEAKVAVNRLSKPAYPST</sequence>
<dbReference type="AlphaFoldDB" id="A0A6N9YSR0"/>
<comment type="caution">
    <text evidence="1">The sequence shown here is derived from an EMBL/GenBank/DDBJ whole genome shotgun (WGS) entry which is preliminary data.</text>
</comment>
<dbReference type="RefSeq" id="WP_163820862.1">
    <property type="nucleotide sequence ID" value="NZ_JAAGOB010000016.1"/>
</dbReference>
<dbReference type="EMBL" id="JAAGOB010000016">
    <property type="protein sequence ID" value="NED98071.1"/>
    <property type="molecule type" value="Genomic_DNA"/>
</dbReference>
<reference evidence="1 2" key="1">
    <citation type="submission" date="2020-02" db="EMBL/GenBank/DDBJ databases">
        <authorList>
            <person name="Li X.-J."/>
            <person name="Feng X.-M."/>
        </authorList>
    </citation>
    <scope>NUCLEOTIDE SEQUENCE [LARGE SCALE GENOMIC DNA]</scope>
    <source>
        <strain evidence="1 2">CGMCC 4.7225</strain>
    </source>
</reference>
<evidence type="ECO:0000313" key="1">
    <source>
        <dbReference type="EMBL" id="NED98071.1"/>
    </source>
</evidence>
<keyword evidence="2" id="KW-1185">Reference proteome</keyword>
<accession>A0A6N9YSR0</accession>